<sequence length="359" mass="40414">KILNQQPYKNVISSPISAHLVLSMATCGARGNTLEQMEKSLHLPTNFSVSRQGFQSLLSNLQDVPGVTLKIANKMFIANNFDVDPKYKDLMTNMFKSEISEFDTARPVESAESINQWVGNQTNNKVHDIVKSDDINSSSGLMLLNAVYFKGSWAQKFEKEATRNRPFYVNKEKQILVPTMFMHSSFKSGYHPELDARFIELPYENKELKMVIILPNKIDGLSYIEQNFDLLTPSRLTVSNSHNLGTDKDISLRLPRFKIETTTDLEQPLRELGMSSIFGNTADFSGIAQAPLRIGKVLQKAFIEVNEEGSEATAATVVDFVLQSASILFNVDHPFVYQIVKESSQHERIVLFSGVVREP</sequence>
<dbReference type="Proteomes" id="UP001239111">
    <property type="component" value="Chromosome 1"/>
</dbReference>
<keyword evidence="2" id="KW-1185">Reference proteome</keyword>
<gene>
    <name evidence="1" type="ORF">QAD02_023949</name>
</gene>
<name>A0ACC2PY07_9HYME</name>
<dbReference type="EMBL" id="CM056741">
    <property type="protein sequence ID" value="KAJ8688154.1"/>
    <property type="molecule type" value="Genomic_DNA"/>
</dbReference>
<evidence type="ECO:0000313" key="1">
    <source>
        <dbReference type="EMBL" id="KAJ8688154.1"/>
    </source>
</evidence>
<proteinExistence type="predicted"/>
<accession>A0ACC2PY07</accession>
<feature type="non-terminal residue" evidence="1">
    <location>
        <position position="1"/>
    </location>
</feature>
<protein>
    <submittedName>
        <fullName evidence="1">Uncharacterized protein</fullName>
    </submittedName>
</protein>
<organism evidence="1 2">
    <name type="scientific">Eretmocerus hayati</name>
    <dbReference type="NCBI Taxonomy" id="131215"/>
    <lineage>
        <taxon>Eukaryota</taxon>
        <taxon>Metazoa</taxon>
        <taxon>Ecdysozoa</taxon>
        <taxon>Arthropoda</taxon>
        <taxon>Hexapoda</taxon>
        <taxon>Insecta</taxon>
        <taxon>Pterygota</taxon>
        <taxon>Neoptera</taxon>
        <taxon>Endopterygota</taxon>
        <taxon>Hymenoptera</taxon>
        <taxon>Apocrita</taxon>
        <taxon>Proctotrupomorpha</taxon>
        <taxon>Chalcidoidea</taxon>
        <taxon>Aphelinidae</taxon>
        <taxon>Aphelininae</taxon>
        <taxon>Eretmocerus</taxon>
    </lineage>
</organism>
<reference evidence="1" key="1">
    <citation type="submission" date="2023-04" db="EMBL/GenBank/DDBJ databases">
        <title>A chromosome-level genome assembly of the parasitoid wasp Eretmocerus hayati.</title>
        <authorList>
            <person name="Zhong Y."/>
            <person name="Liu S."/>
            <person name="Liu Y."/>
        </authorList>
    </citation>
    <scope>NUCLEOTIDE SEQUENCE</scope>
    <source>
        <strain evidence="1">ZJU_SS_LIU_2023</strain>
    </source>
</reference>
<evidence type="ECO:0000313" key="2">
    <source>
        <dbReference type="Proteomes" id="UP001239111"/>
    </source>
</evidence>
<comment type="caution">
    <text evidence="1">The sequence shown here is derived from an EMBL/GenBank/DDBJ whole genome shotgun (WGS) entry which is preliminary data.</text>
</comment>